<dbReference type="PANTHER" id="PTHR30404:SF0">
    <property type="entry name" value="N-ACETYLMURAMOYL-L-ALANINE AMIDASE AMIC"/>
    <property type="match status" value="1"/>
</dbReference>
<keyword evidence="5" id="KW-1185">Reference proteome</keyword>
<comment type="caution">
    <text evidence="4">The sequence shown here is derived from an EMBL/GenBank/DDBJ whole genome shotgun (WGS) entry which is preliminary data.</text>
</comment>
<evidence type="ECO:0000256" key="2">
    <source>
        <dbReference type="SAM" id="MobiDB-lite"/>
    </source>
</evidence>
<dbReference type="PANTHER" id="PTHR30404">
    <property type="entry name" value="N-ACETYLMURAMOYL-L-ALANINE AMIDASE"/>
    <property type="match status" value="1"/>
</dbReference>
<keyword evidence="1" id="KW-0378">Hydrolase</keyword>
<dbReference type="Gene3D" id="2.60.40.3500">
    <property type="match status" value="1"/>
</dbReference>
<dbReference type="Pfam" id="PF07833">
    <property type="entry name" value="Cu_amine_oxidN1"/>
    <property type="match status" value="1"/>
</dbReference>
<dbReference type="RefSeq" id="WP_341414399.1">
    <property type="nucleotide sequence ID" value="NZ_JBBPCC010000002.1"/>
</dbReference>
<dbReference type="Proteomes" id="UP001469365">
    <property type="component" value="Unassembled WGS sequence"/>
</dbReference>
<dbReference type="SUPFAM" id="SSF55383">
    <property type="entry name" value="Copper amine oxidase, domain N"/>
    <property type="match status" value="1"/>
</dbReference>
<dbReference type="Pfam" id="PF01520">
    <property type="entry name" value="Amidase_3"/>
    <property type="match status" value="1"/>
</dbReference>
<evidence type="ECO:0000256" key="1">
    <source>
        <dbReference type="ARBA" id="ARBA00022801"/>
    </source>
</evidence>
<evidence type="ECO:0000313" key="4">
    <source>
        <dbReference type="EMBL" id="MEK8127350.1"/>
    </source>
</evidence>
<feature type="domain" description="MurNAc-LAA" evidence="3">
    <location>
        <begin position="428"/>
        <end position="536"/>
    </location>
</feature>
<sequence length="542" mass="58351">MLLSLLLIPVAFAETSSIQLFMNGKQLVPEVTPQNVKGNIIVPVRIIAEAVGSKVSWDPKQRKVSVDQGATSIQLFIDKTSATVNGKAQKLEAAPVIIDGNTMLPLRFVVEQLNTKVEWDGLTQSVFMYQQKVEQETDNAPVGKAPATGETAAPQKETDLKPGDKGTDKPNGTKSETGTGDKKDGKPASGTDKPAGSGDKPAENQPGSTPNTGKDKGDSVPAGGSSGSNGSPSKAGDGSGTKNPLPLPDSLYSVTLEKNELVFKTSRTNKLEPKVFRLSNPERLVIDIPGIQLDTPLAEKANGLAEGTLELSNEKIAKIRYSLFSKEDSIVRIVVDLAQKAQFTLVPGEKAGQFSLRVAPPRSQYLVYIDPGHGGKDSGTVSKQTGRYEKNVVLPLGKKVAALLEKEKQIQVVMTRSDDTFIELEDRVALANNADADLFVSIHANSADKESVRGTETHYYTDQSADFAKTMHTALMKGTGFQDRKVKKSSFHVIRNTTMPSVLLEIGFMSNRAEESQLFQEAFQDQVAASIVSGIKTQLNLE</sequence>
<name>A0ABU9DH03_9BACL</name>
<feature type="compositionally biased region" description="Basic and acidic residues" evidence="2">
    <location>
        <begin position="156"/>
        <end position="168"/>
    </location>
</feature>
<gene>
    <name evidence="4" type="ORF">WMW72_05420</name>
</gene>
<accession>A0ABU9DH03</accession>
<dbReference type="InterPro" id="IPR002508">
    <property type="entry name" value="MurNAc-LAA_cat"/>
</dbReference>
<dbReference type="CDD" id="cd02696">
    <property type="entry name" value="MurNAc-LAA"/>
    <property type="match status" value="1"/>
</dbReference>
<reference evidence="4 5" key="1">
    <citation type="submission" date="2024-04" db="EMBL/GenBank/DDBJ databases">
        <title>draft genome sequnece of Paenibacillus filicis.</title>
        <authorList>
            <person name="Kim D.-U."/>
        </authorList>
    </citation>
    <scope>NUCLEOTIDE SEQUENCE [LARGE SCALE GENOMIC DNA]</scope>
    <source>
        <strain evidence="4 5">KACC14197</strain>
    </source>
</reference>
<dbReference type="InterPro" id="IPR021731">
    <property type="entry name" value="AMIN_dom"/>
</dbReference>
<organism evidence="4 5">
    <name type="scientific">Paenibacillus filicis</name>
    <dbReference type="NCBI Taxonomy" id="669464"/>
    <lineage>
        <taxon>Bacteria</taxon>
        <taxon>Bacillati</taxon>
        <taxon>Bacillota</taxon>
        <taxon>Bacilli</taxon>
        <taxon>Bacillales</taxon>
        <taxon>Paenibacillaceae</taxon>
        <taxon>Paenibacillus</taxon>
    </lineage>
</organism>
<dbReference type="Gene3D" id="3.30.457.10">
    <property type="entry name" value="Copper amine oxidase-like, N-terminal domain"/>
    <property type="match status" value="1"/>
</dbReference>
<dbReference type="Gene3D" id="3.40.630.40">
    <property type="entry name" value="Zn-dependent exopeptidases"/>
    <property type="match status" value="1"/>
</dbReference>
<dbReference type="Pfam" id="PF11741">
    <property type="entry name" value="AMIN"/>
    <property type="match status" value="1"/>
</dbReference>
<dbReference type="InterPro" id="IPR050695">
    <property type="entry name" value="N-acetylmuramoyl_amidase_3"/>
</dbReference>
<dbReference type="InterPro" id="IPR012854">
    <property type="entry name" value="Cu_amine_oxidase-like_N"/>
</dbReference>
<protein>
    <submittedName>
        <fullName evidence="4">N-acetylmuramoyl-L-alanine amidase family protein</fullName>
    </submittedName>
</protein>
<evidence type="ECO:0000313" key="5">
    <source>
        <dbReference type="Proteomes" id="UP001469365"/>
    </source>
</evidence>
<proteinExistence type="predicted"/>
<dbReference type="EMBL" id="JBBPCC010000002">
    <property type="protein sequence ID" value="MEK8127350.1"/>
    <property type="molecule type" value="Genomic_DNA"/>
</dbReference>
<dbReference type="SUPFAM" id="SSF53187">
    <property type="entry name" value="Zn-dependent exopeptidases"/>
    <property type="match status" value="1"/>
</dbReference>
<feature type="region of interest" description="Disordered" evidence="2">
    <location>
        <begin position="137"/>
        <end position="247"/>
    </location>
</feature>
<evidence type="ECO:0000259" key="3">
    <source>
        <dbReference type="SMART" id="SM00646"/>
    </source>
</evidence>
<dbReference type="SMART" id="SM00646">
    <property type="entry name" value="Ami_3"/>
    <property type="match status" value="1"/>
</dbReference>
<dbReference type="InterPro" id="IPR036582">
    <property type="entry name" value="Mao_N_sf"/>
</dbReference>